<feature type="region of interest" description="Disordered" evidence="1">
    <location>
        <begin position="17"/>
        <end position="54"/>
    </location>
</feature>
<reference evidence="2 3" key="1">
    <citation type="submission" date="2013-01" db="EMBL/GenBank/DDBJ databases">
        <title>The Genome Sequence of Clostridium clostridioforme 90A8.</title>
        <authorList>
            <consortium name="The Broad Institute Genome Sequencing Platform"/>
            <person name="Earl A."/>
            <person name="Ward D."/>
            <person name="Feldgarden M."/>
            <person name="Gevers D."/>
            <person name="Courvalin P."/>
            <person name="Lambert T."/>
            <person name="Walker B."/>
            <person name="Young S.K."/>
            <person name="Zeng Q."/>
            <person name="Gargeya S."/>
            <person name="Fitzgerald M."/>
            <person name="Haas B."/>
            <person name="Abouelleil A."/>
            <person name="Alvarado L."/>
            <person name="Arachchi H.M."/>
            <person name="Berlin A.M."/>
            <person name="Chapman S.B."/>
            <person name="Dewar J."/>
            <person name="Goldberg J."/>
            <person name="Griggs A."/>
            <person name="Gujja S."/>
            <person name="Hansen M."/>
            <person name="Howarth C."/>
            <person name="Imamovic A."/>
            <person name="Larimer J."/>
            <person name="McCowan C."/>
            <person name="Murphy C."/>
            <person name="Neiman D."/>
            <person name="Pearson M."/>
            <person name="Priest M."/>
            <person name="Roberts A."/>
            <person name="Saif S."/>
            <person name="Shea T."/>
            <person name="Sisk P."/>
            <person name="Sykes S."/>
            <person name="Wortman J."/>
            <person name="Nusbaum C."/>
            <person name="Birren B."/>
        </authorList>
    </citation>
    <scope>NUCLEOTIDE SEQUENCE [LARGE SCALE GENOMIC DNA]</scope>
    <source>
        <strain evidence="2 3">90A8</strain>
    </source>
</reference>
<evidence type="ECO:0000256" key="1">
    <source>
        <dbReference type="SAM" id="MobiDB-lite"/>
    </source>
</evidence>
<dbReference type="PATRIC" id="fig|999408.3.peg.6076"/>
<dbReference type="HOGENOM" id="CLU_3043644_0_0_9"/>
<comment type="caution">
    <text evidence="2">The sequence shown here is derived from an EMBL/GenBank/DDBJ whole genome shotgun (WGS) entry which is preliminary data.</text>
</comment>
<dbReference type="Proteomes" id="UP000013085">
    <property type="component" value="Unassembled WGS sequence"/>
</dbReference>
<dbReference type="AlphaFoldDB" id="A0A0E2H1Q8"/>
<organism evidence="2 3">
    <name type="scientific">[Clostridium] clostridioforme 90A8</name>
    <dbReference type="NCBI Taxonomy" id="999408"/>
    <lineage>
        <taxon>Bacteria</taxon>
        <taxon>Bacillati</taxon>
        <taxon>Bacillota</taxon>
        <taxon>Clostridia</taxon>
        <taxon>Lachnospirales</taxon>
        <taxon>Lachnospiraceae</taxon>
        <taxon>Enterocloster</taxon>
    </lineage>
</organism>
<dbReference type="EMBL" id="AGYR01000080">
    <property type="protein sequence ID" value="ENZ05340.1"/>
    <property type="molecule type" value="Genomic_DNA"/>
</dbReference>
<gene>
    <name evidence="2" type="ORF">HMPREF1090_05668</name>
</gene>
<protein>
    <recommendedName>
        <fullName evidence="4">DUF4316 domain-containing protein</fullName>
    </recommendedName>
</protein>
<sequence length="54" mass="6595">MEKKREQELADQEALRLYREFHAPIPKRPPEREKPLDKVKEPPRASRSLEREER</sequence>
<name>A0A0E2H1Q8_9FIRM</name>
<evidence type="ECO:0000313" key="3">
    <source>
        <dbReference type="Proteomes" id="UP000013085"/>
    </source>
</evidence>
<evidence type="ECO:0000313" key="2">
    <source>
        <dbReference type="EMBL" id="ENZ05340.1"/>
    </source>
</evidence>
<accession>A0A0E2H1Q8</accession>
<evidence type="ECO:0008006" key="4">
    <source>
        <dbReference type="Google" id="ProtNLM"/>
    </source>
</evidence>
<dbReference type="RefSeq" id="WP_002595070.1">
    <property type="nucleotide sequence ID" value="NZ_KB851002.1"/>
</dbReference>
<proteinExistence type="predicted"/>